<protein>
    <submittedName>
        <fullName evidence="1">Uncharacterized protein</fullName>
    </submittedName>
</protein>
<dbReference type="InterPro" id="IPR046521">
    <property type="entry name" value="DUF6698"/>
</dbReference>
<proteinExistence type="predicted"/>
<name>A0A8H7DC12_9AGAR</name>
<accession>A0A8H7DC12</accession>
<sequence>MKSSAIDWLMKMQDPAVPVPAADIPERHKKAGRGFDNPLTAEVLRPMEYPATTETYEKIKAGDKEFSTNGKIPAFLYPKDHIYNEADIEEKLLEGPLPIAAAKQIYQGPSAALQAPGYHRGRAGNAARNGQAALGARDIAYICTQLYCSLSSLGNWSARDGNFSYVDFYWAIAELFNGGEGQDIIDNFNYHVFGTASSSVVESTALPAALSGFDLIAAQRAAKRARLAASQSSAS</sequence>
<dbReference type="Proteomes" id="UP000623467">
    <property type="component" value="Unassembled WGS sequence"/>
</dbReference>
<dbReference type="AlphaFoldDB" id="A0A8H7DC12"/>
<organism evidence="1 2">
    <name type="scientific">Mycena sanguinolenta</name>
    <dbReference type="NCBI Taxonomy" id="230812"/>
    <lineage>
        <taxon>Eukaryota</taxon>
        <taxon>Fungi</taxon>
        <taxon>Dikarya</taxon>
        <taxon>Basidiomycota</taxon>
        <taxon>Agaricomycotina</taxon>
        <taxon>Agaricomycetes</taxon>
        <taxon>Agaricomycetidae</taxon>
        <taxon>Agaricales</taxon>
        <taxon>Marasmiineae</taxon>
        <taxon>Mycenaceae</taxon>
        <taxon>Mycena</taxon>
    </lineage>
</organism>
<evidence type="ECO:0000313" key="1">
    <source>
        <dbReference type="EMBL" id="KAF7366553.1"/>
    </source>
</evidence>
<keyword evidence="2" id="KW-1185">Reference proteome</keyword>
<reference evidence="1" key="1">
    <citation type="submission" date="2020-05" db="EMBL/GenBank/DDBJ databases">
        <title>Mycena genomes resolve the evolution of fungal bioluminescence.</title>
        <authorList>
            <person name="Tsai I.J."/>
        </authorList>
    </citation>
    <scope>NUCLEOTIDE SEQUENCE</scope>
    <source>
        <strain evidence="1">160909Yilan</strain>
    </source>
</reference>
<comment type="caution">
    <text evidence="1">The sequence shown here is derived from an EMBL/GenBank/DDBJ whole genome shotgun (WGS) entry which is preliminary data.</text>
</comment>
<dbReference type="EMBL" id="JACAZH010000006">
    <property type="protein sequence ID" value="KAF7366553.1"/>
    <property type="molecule type" value="Genomic_DNA"/>
</dbReference>
<dbReference type="Pfam" id="PF20414">
    <property type="entry name" value="DUF6698"/>
    <property type="match status" value="1"/>
</dbReference>
<dbReference type="OrthoDB" id="3160134at2759"/>
<gene>
    <name evidence="1" type="ORF">MSAN_00912700</name>
</gene>
<evidence type="ECO:0000313" key="2">
    <source>
        <dbReference type="Proteomes" id="UP000623467"/>
    </source>
</evidence>